<keyword evidence="1" id="KW-0472">Membrane</keyword>
<accession>A0A1I4NDN2</accession>
<keyword evidence="1" id="KW-1133">Transmembrane helix</keyword>
<name>A0A1I4NDN2_9PROT</name>
<organism evidence="2 3">
    <name type="scientific">Nitrosomonas nitrosa</name>
    <dbReference type="NCBI Taxonomy" id="52442"/>
    <lineage>
        <taxon>Bacteria</taxon>
        <taxon>Pseudomonadati</taxon>
        <taxon>Pseudomonadota</taxon>
        <taxon>Betaproteobacteria</taxon>
        <taxon>Nitrosomonadales</taxon>
        <taxon>Nitrosomonadaceae</taxon>
        <taxon>Nitrosomonas</taxon>
    </lineage>
</organism>
<reference evidence="2 3" key="1">
    <citation type="submission" date="2016-10" db="EMBL/GenBank/DDBJ databases">
        <authorList>
            <person name="de Groot N.N."/>
        </authorList>
    </citation>
    <scope>NUCLEOTIDE SEQUENCE [LARGE SCALE GENOMIC DNA]</scope>
    <source>
        <strain evidence="2 3">Nm146</strain>
    </source>
</reference>
<dbReference type="EMBL" id="FOUF01000007">
    <property type="protein sequence ID" value="SFM13579.1"/>
    <property type="molecule type" value="Genomic_DNA"/>
</dbReference>
<evidence type="ECO:0000256" key="1">
    <source>
        <dbReference type="SAM" id="Phobius"/>
    </source>
</evidence>
<protein>
    <submittedName>
        <fullName evidence="2">Uncharacterized protein</fullName>
    </submittedName>
</protein>
<evidence type="ECO:0000313" key="3">
    <source>
        <dbReference type="Proteomes" id="UP000199561"/>
    </source>
</evidence>
<keyword evidence="3" id="KW-1185">Reference proteome</keyword>
<feature type="transmembrane region" description="Helical" evidence="1">
    <location>
        <begin position="12"/>
        <end position="34"/>
    </location>
</feature>
<gene>
    <name evidence="2" type="ORF">SAMN05421880_10775</name>
</gene>
<evidence type="ECO:0000313" key="2">
    <source>
        <dbReference type="EMBL" id="SFM13579.1"/>
    </source>
</evidence>
<proteinExistence type="predicted"/>
<dbReference type="Proteomes" id="UP000199561">
    <property type="component" value="Unassembled WGS sequence"/>
</dbReference>
<sequence length="38" mass="4090">MDENRWDDGKLFKLVAATTIGLIVVGIVVFYSGIGGAY</sequence>
<keyword evidence="1" id="KW-0812">Transmembrane</keyword>
<dbReference type="AlphaFoldDB" id="A0A1I4NDN2"/>